<comment type="caution">
    <text evidence="7">The sequence shown here is derived from an EMBL/GenBank/DDBJ whole genome shotgun (WGS) entry which is preliminary data.</text>
</comment>
<proteinExistence type="inferred from homology"/>
<evidence type="ECO:0000313" key="7">
    <source>
        <dbReference type="EMBL" id="CAH9102217.1"/>
    </source>
</evidence>
<evidence type="ECO:0000256" key="2">
    <source>
        <dbReference type="ARBA" id="ARBA00004191"/>
    </source>
</evidence>
<sequence>MAAHGKSSSSLNKLACLITILCVGICGGVQVPKTIIESAVSKGAVCLDGSPPAYHLKAGSGEGAKSWLVYLQGAGWCLNSSGIYHTKDDNSTVQSCAERSRGALGSSHAMNPWDFNQLFDDRPNVSYFYNWNRVVVRYCDGGSFAGDADKPDPVTNLYYRGARIFRAVVKELMRAEGMRKGSNILLAGGSAGGLGVIIHCDRFVRLFSKHNVRVKCLADSSLFLRVQDPLRAKFFNTVFSTVVALHHPHKALPSKCTKSSNNSTVDCFFPKTLLNYIKSPIFILNPAFDSFQIKCTFGEDLYEQVKNHTVSKTDMVLLQDFRHHIIGALPPAAASDTKNGYLITSIYGHSLGTSSPQSCKGPMFADRNSEPFGSAILDWFFDRTPHVPHLLIDPADQPFYQA</sequence>
<keyword evidence="6" id="KW-0732">Signal</keyword>
<accession>A0AAV0DP75</accession>
<dbReference type="InterPro" id="IPR029058">
    <property type="entry name" value="AB_hydrolase_fold"/>
</dbReference>
<dbReference type="EMBL" id="CAMAPF010000114">
    <property type="protein sequence ID" value="CAH9102217.1"/>
    <property type="molecule type" value="Genomic_DNA"/>
</dbReference>
<gene>
    <name evidence="7" type="ORF">CEPIT_LOCUS15919</name>
</gene>
<evidence type="ECO:0000256" key="3">
    <source>
        <dbReference type="ARBA" id="ARBA00005784"/>
    </source>
</evidence>
<dbReference type="Pfam" id="PF03283">
    <property type="entry name" value="PAE"/>
    <property type="match status" value="1"/>
</dbReference>
<comment type="subcellular location">
    <subcellularLocation>
        <location evidence="2 6">Secreted</location>
        <location evidence="2 6">Cell wall</location>
    </subcellularLocation>
</comment>
<reference evidence="7" key="1">
    <citation type="submission" date="2022-07" db="EMBL/GenBank/DDBJ databases">
        <authorList>
            <person name="Macas J."/>
            <person name="Novak P."/>
            <person name="Neumann P."/>
        </authorList>
    </citation>
    <scope>NUCLEOTIDE SEQUENCE</scope>
</reference>
<evidence type="ECO:0000256" key="6">
    <source>
        <dbReference type="RuleBase" id="RU363114"/>
    </source>
</evidence>
<dbReference type="AlphaFoldDB" id="A0AAV0DP75"/>
<feature type="signal peptide" evidence="6">
    <location>
        <begin position="1"/>
        <end position="28"/>
    </location>
</feature>
<organism evidence="7 8">
    <name type="scientific">Cuscuta epithymum</name>
    <dbReference type="NCBI Taxonomy" id="186058"/>
    <lineage>
        <taxon>Eukaryota</taxon>
        <taxon>Viridiplantae</taxon>
        <taxon>Streptophyta</taxon>
        <taxon>Embryophyta</taxon>
        <taxon>Tracheophyta</taxon>
        <taxon>Spermatophyta</taxon>
        <taxon>Magnoliopsida</taxon>
        <taxon>eudicotyledons</taxon>
        <taxon>Gunneridae</taxon>
        <taxon>Pentapetalae</taxon>
        <taxon>asterids</taxon>
        <taxon>lamiids</taxon>
        <taxon>Solanales</taxon>
        <taxon>Convolvulaceae</taxon>
        <taxon>Cuscuteae</taxon>
        <taxon>Cuscuta</taxon>
        <taxon>Cuscuta subgen. Cuscuta</taxon>
    </lineage>
</organism>
<dbReference type="PANTHER" id="PTHR21562:SF93">
    <property type="entry name" value="PECTIN ACETYLESTERASE 8"/>
    <property type="match status" value="1"/>
</dbReference>
<feature type="chain" id="PRO_5043090699" description="Pectin acetylesterase" evidence="6">
    <location>
        <begin position="29"/>
        <end position="402"/>
    </location>
</feature>
<dbReference type="GO" id="GO:0071555">
    <property type="term" value="P:cell wall organization"/>
    <property type="evidence" value="ECO:0007669"/>
    <property type="project" value="UniProtKB-KW"/>
</dbReference>
<dbReference type="GO" id="GO:0052793">
    <property type="term" value="F:pectin acetylesterase activity"/>
    <property type="evidence" value="ECO:0007669"/>
    <property type="project" value="TreeGrafter"/>
</dbReference>
<evidence type="ECO:0000256" key="4">
    <source>
        <dbReference type="ARBA" id="ARBA00022512"/>
    </source>
</evidence>
<dbReference type="PANTHER" id="PTHR21562">
    <property type="entry name" value="NOTUM-RELATED"/>
    <property type="match status" value="1"/>
</dbReference>
<evidence type="ECO:0000313" key="8">
    <source>
        <dbReference type="Proteomes" id="UP001152523"/>
    </source>
</evidence>
<name>A0AAV0DP75_9ASTE</name>
<dbReference type="EC" id="3.1.1.-" evidence="6"/>
<dbReference type="GO" id="GO:0009505">
    <property type="term" value="C:plant-type cell wall"/>
    <property type="evidence" value="ECO:0007669"/>
    <property type="project" value="TreeGrafter"/>
</dbReference>
<keyword evidence="5 6" id="KW-0961">Cell wall biogenesis/degradation</keyword>
<dbReference type="InterPro" id="IPR004963">
    <property type="entry name" value="PAE/NOTUM"/>
</dbReference>
<comment type="similarity">
    <text evidence="3 6">Belongs to the pectinacetylesterase family.</text>
</comment>
<keyword evidence="4 6" id="KW-0134">Cell wall</keyword>
<keyword evidence="6" id="KW-0378">Hydrolase</keyword>
<dbReference type="SUPFAM" id="SSF53474">
    <property type="entry name" value="alpha/beta-Hydrolases"/>
    <property type="match status" value="1"/>
</dbReference>
<dbReference type="Proteomes" id="UP001152523">
    <property type="component" value="Unassembled WGS sequence"/>
</dbReference>
<keyword evidence="8" id="KW-1185">Reference proteome</keyword>
<keyword evidence="6" id="KW-0964">Secreted</keyword>
<evidence type="ECO:0000256" key="5">
    <source>
        <dbReference type="ARBA" id="ARBA00023316"/>
    </source>
</evidence>
<comment type="function">
    <text evidence="1 6">Hydrolyzes acetyl esters in homogalacturonan regions of pectin. In type I primary cell wall, galacturonic acid residues of pectin can be acetylated at the O-2 and O-3 positions. Decreasing the degree of acetylation of pectin gels in vitro alters their physical properties.</text>
</comment>
<evidence type="ECO:0000256" key="1">
    <source>
        <dbReference type="ARBA" id="ARBA00003534"/>
    </source>
</evidence>
<protein>
    <recommendedName>
        <fullName evidence="6">Pectin acetylesterase</fullName>
        <ecNumber evidence="6">3.1.1.-</ecNumber>
    </recommendedName>
</protein>